<accession>A0ABR3F7U8</accession>
<name>A0ABR3F7U8_9AGAR</name>
<evidence type="ECO:0000256" key="1">
    <source>
        <dbReference type="SAM" id="MobiDB-lite"/>
    </source>
</evidence>
<feature type="compositionally biased region" description="Polar residues" evidence="1">
    <location>
        <begin position="360"/>
        <end position="371"/>
    </location>
</feature>
<comment type="caution">
    <text evidence="2">The sequence shown here is derived from an EMBL/GenBank/DDBJ whole genome shotgun (WGS) entry which is preliminary data.</text>
</comment>
<dbReference type="Proteomes" id="UP001465976">
    <property type="component" value="Unassembled WGS sequence"/>
</dbReference>
<keyword evidence="3" id="KW-1185">Reference proteome</keyword>
<gene>
    <name evidence="2" type="primary">SKI3_1</name>
    <name evidence="2" type="ORF">V5O48_010624</name>
</gene>
<organism evidence="2 3">
    <name type="scientific">Marasmius crinis-equi</name>
    <dbReference type="NCBI Taxonomy" id="585013"/>
    <lineage>
        <taxon>Eukaryota</taxon>
        <taxon>Fungi</taxon>
        <taxon>Dikarya</taxon>
        <taxon>Basidiomycota</taxon>
        <taxon>Agaricomycotina</taxon>
        <taxon>Agaricomycetes</taxon>
        <taxon>Agaricomycetidae</taxon>
        <taxon>Agaricales</taxon>
        <taxon>Marasmiineae</taxon>
        <taxon>Marasmiaceae</taxon>
        <taxon>Marasmius</taxon>
    </lineage>
</organism>
<dbReference type="EMBL" id="JBAHYK010000784">
    <property type="protein sequence ID" value="KAL0571342.1"/>
    <property type="molecule type" value="Genomic_DNA"/>
</dbReference>
<sequence length="456" mass="51304">MNTNEKTLEPEMDNYQKRLVDNCFEEGQYASGVKTLDQLRSPTHRPAANHIQQLLYIALYPHNANKAPQIPGSPSKMDKRWIKIQTLSISRDTSLAAQNVLFSFAQTNSLEAIFKALPACSRNEDPTSSDMDSALANEALCIPRCKSCWNLLAKDFIRPGGDLHNERRRHNVNSDSEEESAESVVAEHAWPILEWLLFLFERDEAFAEREGLPRYSPFLLDQIPVPRGERNLRWEVDAPLDIMFSCLGASESRQLLGVRLLSLIINLSCTSYFDFQAFLVSVYKRVSARSNILDLFLTLMSRLPSTQAVLRFKVAFLHRCIGPTAAANAGASSKTARPKPQVRVQPKQRRRGEAVPEPTPSETPNQNQPTASRPAMPSFVDISEALEGSSADNSAKFELLVSYWTLQSQLEASERDSDWIELRNNGRWESLLNVVFRDGDGADNYRTTLGILGSTW</sequence>
<feature type="region of interest" description="Disordered" evidence="1">
    <location>
        <begin position="328"/>
        <end position="375"/>
    </location>
</feature>
<proteinExistence type="predicted"/>
<evidence type="ECO:0000313" key="2">
    <source>
        <dbReference type="EMBL" id="KAL0571342.1"/>
    </source>
</evidence>
<feature type="compositionally biased region" description="Low complexity" evidence="1">
    <location>
        <begin position="328"/>
        <end position="345"/>
    </location>
</feature>
<evidence type="ECO:0000313" key="3">
    <source>
        <dbReference type="Proteomes" id="UP001465976"/>
    </source>
</evidence>
<reference evidence="2 3" key="1">
    <citation type="submission" date="2024-02" db="EMBL/GenBank/DDBJ databases">
        <title>A draft genome for the cacao thread blight pathogen Marasmius crinis-equi.</title>
        <authorList>
            <person name="Cohen S.P."/>
            <person name="Baruah I.K."/>
            <person name="Amoako-Attah I."/>
            <person name="Bukari Y."/>
            <person name="Meinhardt L.W."/>
            <person name="Bailey B.A."/>
        </authorList>
    </citation>
    <scope>NUCLEOTIDE SEQUENCE [LARGE SCALE GENOMIC DNA]</scope>
    <source>
        <strain evidence="2 3">GH-76</strain>
    </source>
</reference>
<protein>
    <submittedName>
        <fullName evidence="2">Superkiller protein 3</fullName>
    </submittedName>
</protein>